<protein>
    <submittedName>
        <fullName evidence="1">Uncharacterized protein</fullName>
    </submittedName>
</protein>
<organism evidence="1 2">
    <name type="scientific">Rangifer tarandus platyrhynchus</name>
    <name type="common">Svalbard reindeer</name>
    <dbReference type="NCBI Taxonomy" id="3082113"/>
    <lineage>
        <taxon>Eukaryota</taxon>
        <taxon>Metazoa</taxon>
        <taxon>Chordata</taxon>
        <taxon>Craniata</taxon>
        <taxon>Vertebrata</taxon>
        <taxon>Euteleostomi</taxon>
        <taxon>Mammalia</taxon>
        <taxon>Eutheria</taxon>
        <taxon>Laurasiatheria</taxon>
        <taxon>Artiodactyla</taxon>
        <taxon>Ruminantia</taxon>
        <taxon>Pecora</taxon>
        <taxon>Cervidae</taxon>
        <taxon>Odocoileinae</taxon>
        <taxon>Rangifer</taxon>
    </lineage>
</organism>
<accession>A0ABN8ZC79</accession>
<dbReference type="EMBL" id="OX459966">
    <property type="protein sequence ID" value="CAI9171400.1"/>
    <property type="molecule type" value="Genomic_DNA"/>
</dbReference>
<name>A0ABN8ZC79_RANTA</name>
<proteinExistence type="predicted"/>
<evidence type="ECO:0000313" key="1">
    <source>
        <dbReference type="EMBL" id="CAI9171400.1"/>
    </source>
</evidence>
<gene>
    <name evidence="1" type="ORF">MRATA1EN1_LOCUS20362</name>
</gene>
<keyword evidence="2" id="KW-1185">Reference proteome</keyword>
<dbReference type="Proteomes" id="UP001176941">
    <property type="component" value="Chromosome 30"/>
</dbReference>
<evidence type="ECO:0000313" key="2">
    <source>
        <dbReference type="Proteomes" id="UP001176941"/>
    </source>
</evidence>
<sequence>MIKANVGPDDFFNTTSFLRTESEFVGVQNQRQILCNSCVKENGICAVLHLSVLSNTATLWTVAHQFPLSMGFSRQEYWHGLLCLPPGDLPNPGIKPRSPTLQADSLPSGIPHSYNSQNISIYKLPFQRL</sequence>
<reference evidence="1" key="1">
    <citation type="submission" date="2023-04" db="EMBL/GenBank/DDBJ databases">
        <authorList>
            <consortium name="ELIXIR-Norway"/>
        </authorList>
    </citation>
    <scope>NUCLEOTIDE SEQUENCE [LARGE SCALE GENOMIC DNA]</scope>
</reference>